<evidence type="ECO:0000313" key="13">
    <source>
        <dbReference type="Proteomes" id="UP001295740"/>
    </source>
</evidence>
<dbReference type="GO" id="GO:0004518">
    <property type="term" value="F:nuclease activity"/>
    <property type="evidence" value="ECO:0007669"/>
    <property type="project" value="UniProtKB-KW"/>
</dbReference>
<dbReference type="GO" id="GO:0006302">
    <property type="term" value="P:double-strand break repair"/>
    <property type="evidence" value="ECO:0007669"/>
    <property type="project" value="TreeGrafter"/>
</dbReference>
<dbReference type="GO" id="GO:0003697">
    <property type="term" value="F:single-stranded DNA binding"/>
    <property type="evidence" value="ECO:0007669"/>
    <property type="project" value="TreeGrafter"/>
</dbReference>
<sequence length="335" mass="37927">MDELFQKAVKQNEEMRKPWGAVPWKPDEPHPQPHYSFDKTTQTWAVPKAGSPHPNDGVDITLLALYSWNIDFMLPNAKPRMEAALAHLESMISKVSPSTAVVIFLQECIAEDLVTIGEKAWVRDRLYVTDVDNSFWASGHYGTTTLVDRRLHITSCFRAHYEKTRFERDAFCMDISLGKSKDKTVRLCNTHLESLAMEPPFRPPQMQLVSKFMHAKGIHGALAAGDFNAIQPFDQTLHSDNDLKDAYLELGGAEGNDEGYTWGQQAATTLRERFGCSRMDKVYFCGGLKLESFQRFGADIQLAEQEQRQKLEGLGFEKPWITDHLGVMAEVSIVE</sequence>
<evidence type="ECO:0000256" key="5">
    <source>
        <dbReference type="ARBA" id="ARBA00022723"/>
    </source>
</evidence>
<dbReference type="PANTHER" id="PTHR15822:SF4">
    <property type="entry name" value="TYROSYL-DNA PHOSPHODIESTERASE 2"/>
    <property type="match status" value="1"/>
</dbReference>
<comment type="cofactor">
    <cofactor evidence="1">
        <name>Mn(2+)</name>
        <dbReference type="ChEBI" id="CHEBI:29035"/>
    </cofactor>
</comment>
<dbReference type="Proteomes" id="UP001295740">
    <property type="component" value="Unassembled WGS sequence"/>
</dbReference>
<comment type="cofactor">
    <cofactor evidence="2">
        <name>Mg(2+)</name>
        <dbReference type="ChEBI" id="CHEBI:18420"/>
    </cofactor>
</comment>
<proteinExistence type="predicted"/>
<comment type="subcellular location">
    <subcellularLocation>
        <location evidence="3">Nucleus</location>
        <location evidence="3">PML body</location>
    </subcellularLocation>
</comment>
<keyword evidence="10" id="KW-0539">Nucleus</keyword>
<reference evidence="12" key="1">
    <citation type="submission" date="2023-10" db="EMBL/GenBank/DDBJ databases">
        <authorList>
            <person name="Hackl T."/>
        </authorList>
    </citation>
    <scope>NUCLEOTIDE SEQUENCE</scope>
</reference>
<evidence type="ECO:0000256" key="10">
    <source>
        <dbReference type="ARBA" id="ARBA00023242"/>
    </source>
</evidence>
<keyword evidence="6" id="KW-0227">DNA damage</keyword>
<organism evidence="12 13">
    <name type="scientific">Anthostomella pinea</name>
    <dbReference type="NCBI Taxonomy" id="933095"/>
    <lineage>
        <taxon>Eukaryota</taxon>
        <taxon>Fungi</taxon>
        <taxon>Dikarya</taxon>
        <taxon>Ascomycota</taxon>
        <taxon>Pezizomycotina</taxon>
        <taxon>Sordariomycetes</taxon>
        <taxon>Xylariomycetidae</taxon>
        <taxon>Xylariales</taxon>
        <taxon>Xylariaceae</taxon>
        <taxon>Anthostomella</taxon>
    </lineage>
</organism>
<evidence type="ECO:0000256" key="6">
    <source>
        <dbReference type="ARBA" id="ARBA00022763"/>
    </source>
</evidence>
<keyword evidence="13" id="KW-1185">Reference proteome</keyword>
<gene>
    <name evidence="12" type="ORF">KHLLAP_LOCUS4094</name>
</gene>
<evidence type="ECO:0000256" key="7">
    <source>
        <dbReference type="ARBA" id="ARBA00022801"/>
    </source>
</evidence>
<dbReference type="InterPro" id="IPR051547">
    <property type="entry name" value="TDP2-like"/>
</dbReference>
<keyword evidence="8" id="KW-0460">Magnesium</keyword>
<feature type="domain" description="Endonuclease/exonuclease/phosphatase" evidence="11">
    <location>
        <begin position="67"/>
        <end position="324"/>
    </location>
</feature>
<keyword evidence="4" id="KW-0540">Nuclease</keyword>
<dbReference type="AlphaFoldDB" id="A0AAI8VEX7"/>
<evidence type="ECO:0000256" key="1">
    <source>
        <dbReference type="ARBA" id="ARBA00001936"/>
    </source>
</evidence>
<dbReference type="GO" id="GO:0046872">
    <property type="term" value="F:metal ion binding"/>
    <property type="evidence" value="ECO:0007669"/>
    <property type="project" value="UniProtKB-KW"/>
</dbReference>
<dbReference type="SUPFAM" id="SSF56219">
    <property type="entry name" value="DNase I-like"/>
    <property type="match status" value="1"/>
</dbReference>
<keyword evidence="7" id="KW-0378">Hydrolase</keyword>
<evidence type="ECO:0000256" key="3">
    <source>
        <dbReference type="ARBA" id="ARBA00004322"/>
    </source>
</evidence>
<dbReference type="InterPro" id="IPR005135">
    <property type="entry name" value="Endo/exonuclease/phosphatase"/>
</dbReference>
<comment type="caution">
    <text evidence="12">The sequence shown here is derived from an EMBL/GenBank/DDBJ whole genome shotgun (WGS) entry which is preliminary data.</text>
</comment>
<evidence type="ECO:0000256" key="4">
    <source>
        <dbReference type="ARBA" id="ARBA00022722"/>
    </source>
</evidence>
<dbReference type="InterPro" id="IPR036691">
    <property type="entry name" value="Endo/exonu/phosph_ase_sf"/>
</dbReference>
<dbReference type="CDD" id="cd09080">
    <property type="entry name" value="TDP2"/>
    <property type="match status" value="1"/>
</dbReference>
<dbReference type="EMBL" id="CAUWAG010000006">
    <property type="protein sequence ID" value="CAJ2503626.1"/>
    <property type="molecule type" value="Genomic_DNA"/>
</dbReference>
<dbReference type="PANTHER" id="PTHR15822">
    <property type="entry name" value="TRAF AND TNF RECEPTOR-ASSOCIATED PROTEIN"/>
    <property type="match status" value="1"/>
</dbReference>
<name>A0AAI8VEX7_9PEZI</name>
<evidence type="ECO:0000313" key="12">
    <source>
        <dbReference type="EMBL" id="CAJ2503626.1"/>
    </source>
</evidence>
<accession>A0AAI8VEX7</accession>
<keyword evidence="9" id="KW-0234">DNA repair</keyword>
<keyword evidence="5" id="KW-0479">Metal-binding</keyword>
<dbReference type="GO" id="GO:0005737">
    <property type="term" value="C:cytoplasm"/>
    <property type="evidence" value="ECO:0007669"/>
    <property type="project" value="TreeGrafter"/>
</dbReference>
<evidence type="ECO:0000256" key="2">
    <source>
        <dbReference type="ARBA" id="ARBA00001946"/>
    </source>
</evidence>
<dbReference type="GO" id="GO:0070260">
    <property type="term" value="F:5'-tyrosyl-DNA phosphodiesterase activity"/>
    <property type="evidence" value="ECO:0007669"/>
    <property type="project" value="TreeGrafter"/>
</dbReference>
<protein>
    <submittedName>
        <fullName evidence="12">Uu.00g110200.m01.CDS01</fullName>
    </submittedName>
</protein>
<evidence type="ECO:0000259" key="11">
    <source>
        <dbReference type="Pfam" id="PF03372"/>
    </source>
</evidence>
<evidence type="ECO:0000256" key="8">
    <source>
        <dbReference type="ARBA" id="ARBA00022842"/>
    </source>
</evidence>
<dbReference type="Pfam" id="PF03372">
    <property type="entry name" value="Exo_endo_phos"/>
    <property type="match status" value="1"/>
</dbReference>
<dbReference type="Gene3D" id="3.60.10.10">
    <property type="entry name" value="Endonuclease/exonuclease/phosphatase"/>
    <property type="match status" value="1"/>
</dbReference>
<evidence type="ECO:0000256" key="9">
    <source>
        <dbReference type="ARBA" id="ARBA00023204"/>
    </source>
</evidence>